<feature type="transmembrane region" description="Helical" evidence="1">
    <location>
        <begin position="12"/>
        <end position="31"/>
    </location>
</feature>
<accession>A0AAD9GRG1</accession>
<organism evidence="2 3">
    <name type="scientific">Phytophthora citrophthora</name>
    <dbReference type="NCBI Taxonomy" id="4793"/>
    <lineage>
        <taxon>Eukaryota</taxon>
        <taxon>Sar</taxon>
        <taxon>Stramenopiles</taxon>
        <taxon>Oomycota</taxon>
        <taxon>Peronosporomycetes</taxon>
        <taxon>Peronosporales</taxon>
        <taxon>Peronosporaceae</taxon>
        <taxon>Phytophthora</taxon>
    </lineage>
</organism>
<feature type="transmembrane region" description="Helical" evidence="1">
    <location>
        <begin position="103"/>
        <end position="124"/>
    </location>
</feature>
<sequence length="154" mass="16814">MANYFWWRVALSLLNLVVVGCDALHVVLLATVEMTSQTTQRHFGLVALGLSIFFSFACALSLWLVSKRNVGCLMALNMLLFLLHALLLAPLSVAILVGGDRVIGLLEVAFAVGMIAGCVCCRIYSVKTRDEVDRTDALEISYEYLKVEQVAAGC</sequence>
<feature type="transmembrane region" description="Helical" evidence="1">
    <location>
        <begin position="72"/>
        <end position="97"/>
    </location>
</feature>
<keyword evidence="1" id="KW-1133">Transmembrane helix</keyword>
<protein>
    <recommendedName>
        <fullName evidence="4">Transmembrane protein</fullName>
    </recommendedName>
</protein>
<name>A0AAD9GRG1_9STRA</name>
<evidence type="ECO:0000256" key="1">
    <source>
        <dbReference type="SAM" id="Phobius"/>
    </source>
</evidence>
<dbReference type="EMBL" id="JASMQC010000007">
    <property type="protein sequence ID" value="KAK1943215.1"/>
    <property type="molecule type" value="Genomic_DNA"/>
</dbReference>
<keyword evidence="3" id="KW-1185">Reference proteome</keyword>
<feature type="transmembrane region" description="Helical" evidence="1">
    <location>
        <begin position="43"/>
        <end position="65"/>
    </location>
</feature>
<evidence type="ECO:0000313" key="3">
    <source>
        <dbReference type="Proteomes" id="UP001259832"/>
    </source>
</evidence>
<keyword evidence="1" id="KW-0472">Membrane</keyword>
<gene>
    <name evidence="2" type="ORF">P3T76_004611</name>
</gene>
<evidence type="ECO:0008006" key="4">
    <source>
        <dbReference type="Google" id="ProtNLM"/>
    </source>
</evidence>
<comment type="caution">
    <text evidence="2">The sequence shown here is derived from an EMBL/GenBank/DDBJ whole genome shotgun (WGS) entry which is preliminary data.</text>
</comment>
<dbReference type="Proteomes" id="UP001259832">
    <property type="component" value="Unassembled WGS sequence"/>
</dbReference>
<proteinExistence type="predicted"/>
<evidence type="ECO:0000313" key="2">
    <source>
        <dbReference type="EMBL" id="KAK1943215.1"/>
    </source>
</evidence>
<keyword evidence="1" id="KW-0812">Transmembrane</keyword>
<reference evidence="2" key="1">
    <citation type="submission" date="2023-08" db="EMBL/GenBank/DDBJ databases">
        <title>Reference Genome Resource for the Citrus Pathogen Phytophthora citrophthora.</title>
        <authorList>
            <person name="Moller H."/>
            <person name="Coetzee B."/>
            <person name="Rose L.J."/>
            <person name="Van Niekerk J.M."/>
        </authorList>
    </citation>
    <scope>NUCLEOTIDE SEQUENCE</scope>
    <source>
        <strain evidence="2">STE-U-9442</strain>
    </source>
</reference>
<dbReference type="AlphaFoldDB" id="A0AAD9GRG1"/>